<evidence type="ECO:0000259" key="15">
    <source>
        <dbReference type="Pfam" id="PF07715"/>
    </source>
</evidence>
<evidence type="ECO:0000256" key="3">
    <source>
        <dbReference type="ARBA" id="ARBA00022452"/>
    </source>
</evidence>
<dbReference type="SUPFAM" id="SSF56935">
    <property type="entry name" value="Porins"/>
    <property type="match status" value="1"/>
</dbReference>
<keyword evidence="2 11" id="KW-0813">Transport</keyword>
<name>A0A7W7F6Q8_9SPHN</name>
<keyword evidence="5 11" id="KW-0812">Transmembrane</keyword>
<evidence type="ECO:0000259" key="14">
    <source>
        <dbReference type="Pfam" id="PF00593"/>
    </source>
</evidence>
<evidence type="ECO:0000256" key="11">
    <source>
        <dbReference type="PROSITE-ProRule" id="PRU01360"/>
    </source>
</evidence>
<evidence type="ECO:0000256" key="12">
    <source>
        <dbReference type="RuleBase" id="RU003357"/>
    </source>
</evidence>
<dbReference type="PANTHER" id="PTHR32552:SF81">
    <property type="entry name" value="TONB-DEPENDENT OUTER MEMBRANE RECEPTOR"/>
    <property type="match status" value="1"/>
</dbReference>
<dbReference type="InterPro" id="IPR039426">
    <property type="entry name" value="TonB-dep_rcpt-like"/>
</dbReference>
<dbReference type="InterPro" id="IPR036942">
    <property type="entry name" value="Beta-barrel_TonB_sf"/>
</dbReference>
<evidence type="ECO:0000256" key="13">
    <source>
        <dbReference type="SAM" id="SignalP"/>
    </source>
</evidence>
<reference evidence="16 17" key="1">
    <citation type="submission" date="2020-08" db="EMBL/GenBank/DDBJ databases">
        <title>Genomic Encyclopedia of Type Strains, Phase IV (KMG-IV): sequencing the most valuable type-strain genomes for metagenomic binning, comparative biology and taxonomic classification.</title>
        <authorList>
            <person name="Goeker M."/>
        </authorList>
    </citation>
    <scope>NUCLEOTIDE SEQUENCE [LARGE SCALE GENOMIC DNA]</scope>
    <source>
        <strain evidence="16 17">DSM 17328</strain>
    </source>
</reference>
<dbReference type="CDD" id="cd01347">
    <property type="entry name" value="ligand_gated_channel"/>
    <property type="match status" value="1"/>
</dbReference>
<keyword evidence="6" id="KW-0408">Iron</keyword>
<keyword evidence="13" id="KW-0732">Signal</keyword>
<evidence type="ECO:0000313" key="17">
    <source>
        <dbReference type="Proteomes" id="UP000566324"/>
    </source>
</evidence>
<dbReference type="PANTHER" id="PTHR32552">
    <property type="entry name" value="FERRICHROME IRON RECEPTOR-RELATED"/>
    <property type="match status" value="1"/>
</dbReference>
<sequence length="771" mass="83424">MSYNNNTNVGRIVLMAGASLLSSAAWAQQEAPVALPQAEEALGLDEILVTARRRTESLQSVPVSVTALSNESLRAQSIQRVTDLTTTTPNLTVSNPNGSATSTIIAIRGQVQTDIISTLDPSVGTYVDGIYLARPYGANIDLVDVERVEVLKGPQGTLFGRNTTGGALNIITADPKMGEFSGLVRATYGNYEQTNGEVVLNVPLSDKISFRGAGQYAHNKGFAKNLFDGKRLGSDNSFSVRGKLRAQPADALDMVLSVSHFRVNQATNPQRLIEFEPGGIAEIYVGLVSGGTDDIANYVNLPFYQTSLGFPHKSYARATNAQLTSTLDTGIGTFKSIVGYRATDAHSSIDLDATPYQILDTRTRIKGFEQYSGELNLTSAAFNDKLVFTTGLFAFYESGNDGSSTIALPLFSPGTSDTYVDVTATSYAAYFQGTFSFTDQFSFTGGIRYSTDHKTMSPTVRNNVGTPLEACVLPIGFQGDNCRTTFKRRDNGVSYTAGLEYKPVAGILIYGKTSRGFRSGGFNQRGSTFIETFAGFEPEEVTDYELGFKSDLFDRRVRLNLAAFYSDYKNIQRSTPVALAGGAIGTIVGNAASGHVSGGEAELTVLVADELRLSGRAGYTNAKYDEYPYNQIDPLGVITVLDRSNEPFQNIPKWTLGGSINYNRTIGSGTFNAFIDYSYISKRYGLFGVRADDPDATAISASKVVMAGYGLISTRVSYAMDSGLELAVFARNLANKKYDDYKEDLVPFGLGLVNQQSAPPRRYGIEATYRF</sequence>
<dbReference type="Pfam" id="PF07715">
    <property type="entry name" value="Plug"/>
    <property type="match status" value="1"/>
</dbReference>
<feature type="signal peptide" evidence="13">
    <location>
        <begin position="1"/>
        <end position="27"/>
    </location>
</feature>
<comment type="similarity">
    <text evidence="11 12">Belongs to the TonB-dependent receptor family.</text>
</comment>
<dbReference type="EMBL" id="JACHNZ010000015">
    <property type="protein sequence ID" value="MBB4631984.1"/>
    <property type="molecule type" value="Genomic_DNA"/>
</dbReference>
<dbReference type="AlphaFoldDB" id="A0A7W7F6Q8"/>
<protein>
    <submittedName>
        <fullName evidence="16">Iron complex outermembrane receptor protein</fullName>
    </submittedName>
</protein>
<dbReference type="GO" id="GO:0006826">
    <property type="term" value="P:iron ion transport"/>
    <property type="evidence" value="ECO:0007669"/>
    <property type="project" value="UniProtKB-KW"/>
</dbReference>
<feature type="domain" description="TonB-dependent receptor plug" evidence="15">
    <location>
        <begin position="58"/>
        <end position="167"/>
    </location>
</feature>
<keyword evidence="16" id="KW-0675">Receptor</keyword>
<feature type="chain" id="PRO_5030818854" evidence="13">
    <location>
        <begin position="28"/>
        <end position="771"/>
    </location>
</feature>
<keyword evidence="4" id="KW-0410">Iron transport</keyword>
<keyword evidence="10 11" id="KW-0998">Cell outer membrane</keyword>
<evidence type="ECO:0000256" key="8">
    <source>
        <dbReference type="ARBA" id="ARBA00023077"/>
    </source>
</evidence>
<feature type="domain" description="TonB-dependent receptor-like beta-barrel" evidence="14">
    <location>
        <begin position="298"/>
        <end position="733"/>
    </location>
</feature>
<keyword evidence="17" id="KW-1185">Reference proteome</keyword>
<evidence type="ECO:0000256" key="7">
    <source>
        <dbReference type="ARBA" id="ARBA00023065"/>
    </source>
</evidence>
<dbReference type="InterPro" id="IPR012910">
    <property type="entry name" value="Plug_dom"/>
</dbReference>
<comment type="subcellular location">
    <subcellularLocation>
        <location evidence="1 11">Cell outer membrane</location>
        <topology evidence="1 11">Multi-pass membrane protein</topology>
    </subcellularLocation>
</comment>
<accession>A0A7W7F6Q8</accession>
<keyword evidence="8 12" id="KW-0798">TonB box</keyword>
<evidence type="ECO:0000256" key="4">
    <source>
        <dbReference type="ARBA" id="ARBA00022496"/>
    </source>
</evidence>
<evidence type="ECO:0000256" key="1">
    <source>
        <dbReference type="ARBA" id="ARBA00004571"/>
    </source>
</evidence>
<keyword evidence="7" id="KW-0406">Ion transport</keyword>
<dbReference type="Pfam" id="PF00593">
    <property type="entry name" value="TonB_dep_Rec_b-barrel"/>
    <property type="match status" value="1"/>
</dbReference>
<dbReference type="RefSeq" id="WP_184067671.1">
    <property type="nucleotide sequence ID" value="NZ_JACHNZ010000015.1"/>
</dbReference>
<keyword evidence="9 11" id="KW-0472">Membrane</keyword>
<dbReference type="Proteomes" id="UP000566324">
    <property type="component" value="Unassembled WGS sequence"/>
</dbReference>
<evidence type="ECO:0000256" key="10">
    <source>
        <dbReference type="ARBA" id="ARBA00023237"/>
    </source>
</evidence>
<dbReference type="GO" id="GO:0009279">
    <property type="term" value="C:cell outer membrane"/>
    <property type="evidence" value="ECO:0007669"/>
    <property type="project" value="UniProtKB-SubCell"/>
</dbReference>
<keyword evidence="3 11" id="KW-1134">Transmembrane beta strand</keyword>
<comment type="caution">
    <text evidence="16">The sequence shown here is derived from an EMBL/GenBank/DDBJ whole genome shotgun (WGS) entry which is preliminary data.</text>
</comment>
<evidence type="ECO:0000256" key="5">
    <source>
        <dbReference type="ARBA" id="ARBA00022692"/>
    </source>
</evidence>
<evidence type="ECO:0000313" key="16">
    <source>
        <dbReference type="EMBL" id="MBB4631984.1"/>
    </source>
</evidence>
<dbReference type="Gene3D" id="2.40.170.20">
    <property type="entry name" value="TonB-dependent receptor, beta-barrel domain"/>
    <property type="match status" value="1"/>
</dbReference>
<organism evidence="16 17">
    <name type="scientific">Sphingosinicella soli</name>
    <dbReference type="NCBI Taxonomy" id="333708"/>
    <lineage>
        <taxon>Bacteria</taxon>
        <taxon>Pseudomonadati</taxon>
        <taxon>Pseudomonadota</taxon>
        <taxon>Alphaproteobacteria</taxon>
        <taxon>Sphingomonadales</taxon>
        <taxon>Sphingosinicellaceae</taxon>
        <taxon>Sphingosinicella</taxon>
    </lineage>
</organism>
<evidence type="ECO:0000256" key="2">
    <source>
        <dbReference type="ARBA" id="ARBA00022448"/>
    </source>
</evidence>
<evidence type="ECO:0000256" key="9">
    <source>
        <dbReference type="ARBA" id="ARBA00023136"/>
    </source>
</evidence>
<proteinExistence type="inferred from homology"/>
<dbReference type="PROSITE" id="PS52016">
    <property type="entry name" value="TONB_DEPENDENT_REC_3"/>
    <property type="match status" value="1"/>
</dbReference>
<dbReference type="InterPro" id="IPR000531">
    <property type="entry name" value="Beta-barrel_TonB"/>
</dbReference>
<evidence type="ECO:0000256" key="6">
    <source>
        <dbReference type="ARBA" id="ARBA00023004"/>
    </source>
</evidence>
<gene>
    <name evidence="16" type="ORF">GGQ98_001601</name>
</gene>